<evidence type="ECO:0000259" key="16">
    <source>
        <dbReference type="PROSITE" id="PS50178"/>
    </source>
</evidence>
<evidence type="ECO:0000256" key="4">
    <source>
        <dbReference type="ARBA" id="ARBA00022490"/>
    </source>
</evidence>
<dbReference type="GO" id="GO:0005524">
    <property type="term" value="F:ATP binding"/>
    <property type="evidence" value="ECO:0007669"/>
    <property type="project" value="UniProtKB-KW"/>
</dbReference>
<feature type="compositionally biased region" description="Low complexity" evidence="15">
    <location>
        <begin position="129"/>
        <end position="146"/>
    </location>
</feature>
<dbReference type="Gene3D" id="3.40.50.300">
    <property type="entry name" value="P-loop containing nucleotide triphosphate hydrolases"/>
    <property type="match status" value="1"/>
</dbReference>
<evidence type="ECO:0000256" key="13">
    <source>
        <dbReference type="HAMAP-Rule" id="MF_03023"/>
    </source>
</evidence>
<dbReference type="Pfam" id="PF01363">
    <property type="entry name" value="FYVE"/>
    <property type="match status" value="1"/>
</dbReference>
<dbReference type="InterPro" id="IPR000306">
    <property type="entry name" value="Znf_FYVE"/>
</dbReference>
<dbReference type="Pfam" id="PF17862">
    <property type="entry name" value="AAA_lid_3"/>
    <property type="match status" value="1"/>
</dbReference>
<evidence type="ECO:0000313" key="17">
    <source>
        <dbReference type="EMBL" id="CAD7274365.1"/>
    </source>
</evidence>
<evidence type="ECO:0000256" key="14">
    <source>
        <dbReference type="PROSITE-ProRule" id="PRU00091"/>
    </source>
</evidence>
<dbReference type="GO" id="GO:0051013">
    <property type="term" value="P:microtubule severing"/>
    <property type="evidence" value="ECO:0007669"/>
    <property type="project" value="UniProtKB-UniRule"/>
</dbReference>
<dbReference type="EMBL" id="CAJPEX010000240">
    <property type="protein sequence ID" value="CAG0914517.1"/>
    <property type="molecule type" value="Genomic_DNA"/>
</dbReference>
<evidence type="ECO:0000256" key="15">
    <source>
        <dbReference type="SAM" id="MobiDB-lite"/>
    </source>
</evidence>
<dbReference type="SMART" id="SM00382">
    <property type="entry name" value="AAA"/>
    <property type="match status" value="1"/>
</dbReference>
<dbReference type="GO" id="GO:0008568">
    <property type="term" value="F:microtubule severing ATPase activity"/>
    <property type="evidence" value="ECO:0007669"/>
    <property type="project" value="UniProtKB-EC"/>
</dbReference>
<dbReference type="SMART" id="SM00064">
    <property type="entry name" value="FYVE"/>
    <property type="match status" value="1"/>
</dbReference>
<feature type="region of interest" description="Disordered" evidence="15">
    <location>
        <begin position="901"/>
        <end position="947"/>
    </location>
</feature>
<feature type="domain" description="FYVE-type" evidence="16">
    <location>
        <begin position="1223"/>
        <end position="1283"/>
    </location>
</feature>
<comment type="catalytic activity">
    <reaction evidence="13">
        <text>n ATP + n H2O + a microtubule = n ADP + n phosphate + (n+1) alpha/beta tubulin heterodimers.</text>
        <dbReference type="EC" id="5.6.1.1"/>
    </reaction>
</comment>
<evidence type="ECO:0000256" key="11">
    <source>
        <dbReference type="ARBA" id="ARBA00023212"/>
    </source>
</evidence>
<evidence type="ECO:0000256" key="12">
    <source>
        <dbReference type="ARBA" id="ARBA00023235"/>
    </source>
</evidence>
<dbReference type="InterPro" id="IPR041569">
    <property type="entry name" value="AAA_lid_3"/>
</dbReference>
<proteinExistence type="inferred from homology"/>
<comment type="subcellular location">
    <subcellularLocation>
        <location evidence="2 13">Cytoplasm</location>
        <location evidence="2 13">Cytoskeleton</location>
        <location evidence="2 13">Spindle</location>
    </subcellularLocation>
    <subcellularLocation>
        <location evidence="13">Cytoplasm</location>
    </subcellularLocation>
    <subcellularLocation>
        <location evidence="13">Cytoplasm</location>
        <location evidence="13">Cytoskeleton</location>
        <location evidence="13">Microtubule organizing center</location>
        <location evidence="13">Centrosome</location>
    </subcellularLocation>
    <subcellularLocation>
        <location evidence="13">Cytoplasm</location>
        <location evidence="13">Cytoskeleton</location>
        <location evidence="13">Spindle pole</location>
    </subcellularLocation>
    <text evidence="13">Predominantly cytoplasmic. Also localized to the interphase centrosome and the mitotic spindle poles. Enhanced recruitment to the mitotic spindle poles requires microtubules and interaction with KATNB1.</text>
</comment>
<dbReference type="InterPro" id="IPR043269">
    <property type="entry name" value="FYVE_LST2"/>
</dbReference>
<keyword evidence="5 13" id="KW-0493">Microtubule</keyword>
<feature type="binding site" evidence="13">
    <location>
        <begin position="270"/>
        <end position="277"/>
    </location>
    <ligand>
        <name>ATP</name>
        <dbReference type="ChEBI" id="CHEBI:30616"/>
    </ligand>
</feature>
<dbReference type="InterPro" id="IPR003593">
    <property type="entry name" value="AAA+_ATPase"/>
</dbReference>
<dbReference type="EMBL" id="OA882277">
    <property type="protein sequence ID" value="CAD7274365.1"/>
    <property type="molecule type" value="Genomic_DNA"/>
</dbReference>
<dbReference type="InterPro" id="IPR027417">
    <property type="entry name" value="P-loop_NTPase"/>
</dbReference>
<dbReference type="PANTHER" id="PTHR46465">
    <property type="entry name" value="LATERAL SIGNALING TARGET PROTEIN 2 HOMOLOG"/>
    <property type="match status" value="1"/>
</dbReference>
<feature type="region of interest" description="Disordered" evidence="15">
    <location>
        <begin position="91"/>
        <end position="184"/>
    </location>
</feature>
<evidence type="ECO:0000256" key="5">
    <source>
        <dbReference type="ARBA" id="ARBA00022701"/>
    </source>
</evidence>
<feature type="compositionally biased region" description="Basic and acidic residues" evidence="15">
    <location>
        <begin position="1087"/>
        <end position="1099"/>
    </location>
</feature>
<comment type="function">
    <text evidence="1">Negative regulator of epidermal growth factor receptor (EGFR) signaling.</text>
</comment>
<keyword evidence="13" id="KW-0132">Cell division</keyword>
<dbReference type="Gene3D" id="3.30.40.10">
    <property type="entry name" value="Zinc/RING finger domain, C3HC4 (zinc finger)"/>
    <property type="match status" value="1"/>
</dbReference>
<dbReference type="CDD" id="cd21748">
    <property type="entry name" value="Kp60-NTD"/>
    <property type="match status" value="1"/>
</dbReference>
<dbReference type="Proteomes" id="UP000678499">
    <property type="component" value="Unassembled WGS sequence"/>
</dbReference>
<dbReference type="InterPro" id="IPR015415">
    <property type="entry name" value="Spast_Vps4_C"/>
</dbReference>
<keyword evidence="13" id="KW-0498">Mitosis</keyword>
<dbReference type="InterPro" id="IPR013083">
    <property type="entry name" value="Znf_RING/FYVE/PHD"/>
</dbReference>
<dbReference type="EC" id="5.6.1.1" evidence="13"/>
<dbReference type="InterPro" id="IPR051118">
    <property type="entry name" value="LST-2"/>
</dbReference>
<sequence length="1292" mass="143600">MAVNLKGILEDAKIAREKALVGEYDAASVYYEGTIQQIHKLLTSIHDPTRKLKWQQVQGQIVEEYDTLKHLIKIKRSGLFDESPAVAGMSSPAFASPFEEPTRDFGAWPPPEPVSSSIRNPTPPMPRTARGGQRRSSQPSGSAPRSKQVQEKGAKNGALRGRGASVGATRFKRSESDIGVGQEKEKTDKEKILAEETPLCRKFDSQSYDKDLVDLLERDIVQKNPNIKWDDIADLAEAKKLLEEAVVLPMLRPDFFTGIRRPWKGVLMVGPPGTGKTMLAKAVATECQTTFFNVSSATLTSKYRGESEKMVRLLFEMAVFYSPSTIFIDEIDSLCSRRGTDSEHEASRRVKSELLTQMDGISTYSTGDDPGKVVMVLAATNFPWDIDEALRRRLEKRIYIPLPSDVGRETLLKISLKEVKLENDLNLKKIAKRLKGYSGADITNVCRDASMMAMRKKIAGMKPDEIRALPKEELDLPVTMADFDEAIRKCNKSVSEDDLDKYEKWMREFGATVRPVGLEIRPIICCLHFCEPTIDILHTKGDKSLLAQFYYADEELSAVTAELDSLDGKKDPEKCTLLVAQLRQCQDKVLNIITEMMDYVIPHDRAQRDFRVKYPDDVLQDNLAGQLWFGAECLAAGSNILNREAESSSMRPLAKAVVRNLDKIRSYLHEQCLSSYPEYTEKTRETFKIFDRLLADFEFTYVSAMVPVKTLHEYSILQDVTVLFSETLQRALKVGLLTQDQVDTCDPALMFTVPRLAILAGLIFFPMGPLQLDGPAQNMSELFRPFRNLLRKIRKLLLTLTVEELCALEKVLCSMEEPKEIPISKNSSGGESELVIEHKPPPLPPPASEMGLAGSESDVTTGTKDELDGVVEQEARCRVSRVASIECSCAVENSDSSVIAASDGERVRRPRTDGERRSQRIRRRHSGAAAVSHLRDQDPGESFPGHREGRTLRLASLGENGSESQSAPKDLDVACADDEAIALAMQACELADREQIRSRFRDSKDLIHRLFVCVSGIADQLQTNYAGDLRSILKAVFLINGTPSVECEKPDHIHVFIYSEPLVLLILAGDSSSVDSAEEALDGSRISSDDGEHAAGKTLDEDDEDGCLDWKPPDPGRINGGENSASSSSPDDPRPESPAEALMRPKAVRPNVIHYLHPQVSHNIGSDIPYYPPDRRNQESLSVPIDATAAVMESNLQASPASHGYLMATSPPEQSKAPSWVPDSSAPDCMGCQAPFTVVRRRHHCRSCGKVFCSKCSRNNVALPHFGHKKPVRVCNRCFMYQVNPFTLQEVL</sequence>
<dbReference type="GO" id="GO:0031901">
    <property type="term" value="C:early endosome membrane"/>
    <property type="evidence" value="ECO:0007669"/>
    <property type="project" value="TreeGrafter"/>
</dbReference>
<keyword evidence="12 13" id="KW-0413">Isomerase</keyword>
<keyword evidence="13" id="KW-0131">Cell cycle</keyword>
<gene>
    <name evidence="13" type="primary">KATNA1</name>
    <name evidence="17" type="ORF">NMOB1V02_LOCUS2200</name>
</gene>
<dbReference type="InterPro" id="IPR011011">
    <property type="entry name" value="Znf_FYVE_PHD"/>
</dbReference>
<comment type="similarity">
    <text evidence="3">Belongs to the lst-2 family.</text>
</comment>
<dbReference type="FunFam" id="1.10.8.60:FF:000025">
    <property type="entry name" value="Katanin p60 ATPase-containing subunit A1"/>
    <property type="match status" value="1"/>
</dbReference>
<feature type="region of interest" description="Disordered" evidence="15">
    <location>
        <begin position="1078"/>
        <end position="1140"/>
    </location>
</feature>
<dbReference type="PROSITE" id="PS50178">
    <property type="entry name" value="ZF_FYVE"/>
    <property type="match status" value="1"/>
</dbReference>
<dbReference type="PROSITE" id="PS00674">
    <property type="entry name" value="AAA"/>
    <property type="match status" value="1"/>
</dbReference>
<dbReference type="OrthoDB" id="5334845at2759"/>
<evidence type="ECO:0000256" key="2">
    <source>
        <dbReference type="ARBA" id="ARBA00004186"/>
    </source>
</evidence>
<feature type="compositionally biased region" description="Basic and acidic residues" evidence="15">
    <location>
        <begin position="172"/>
        <end position="184"/>
    </location>
</feature>
<dbReference type="Pfam" id="PF21126">
    <property type="entry name" value="KATNA1_MIT"/>
    <property type="match status" value="1"/>
</dbReference>
<evidence type="ECO:0000256" key="7">
    <source>
        <dbReference type="ARBA" id="ARBA00022741"/>
    </source>
</evidence>
<dbReference type="GO" id="GO:0000922">
    <property type="term" value="C:spindle pole"/>
    <property type="evidence" value="ECO:0007669"/>
    <property type="project" value="UniProtKB-SubCell"/>
</dbReference>
<dbReference type="FunFam" id="1.20.58.80:FF:000003">
    <property type="entry name" value="Katanin p60 ATPase-containing subunit A1"/>
    <property type="match status" value="1"/>
</dbReference>
<keyword evidence="7 13" id="KW-0547">Nucleotide-binding</keyword>
<feature type="compositionally biased region" description="Basic and acidic residues" evidence="15">
    <location>
        <begin position="933"/>
        <end position="947"/>
    </location>
</feature>
<comment type="function">
    <text evidence="13">Catalytic subunit of a complex which severs microtubules in an ATP-dependent manner. Microtubule severing may promote rapid reorganization of cellular microtubule arrays and the release of microtubules from the centrosome following nucleation.</text>
</comment>
<dbReference type="InterPro" id="IPR003959">
    <property type="entry name" value="ATPase_AAA_core"/>
</dbReference>
<dbReference type="Pfam" id="PF00004">
    <property type="entry name" value="AAA"/>
    <property type="match status" value="1"/>
</dbReference>
<evidence type="ECO:0000313" key="18">
    <source>
        <dbReference type="Proteomes" id="UP000678499"/>
    </source>
</evidence>
<name>A0A7R9BIE9_9CRUS</name>
<dbReference type="GO" id="GO:0008017">
    <property type="term" value="F:microtubule binding"/>
    <property type="evidence" value="ECO:0007669"/>
    <property type="project" value="UniProtKB-UniRule"/>
</dbReference>
<dbReference type="HAMAP" id="MF_03023">
    <property type="entry name" value="Katanin_p60_A1"/>
    <property type="match status" value="1"/>
</dbReference>
<keyword evidence="18" id="KW-1185">Reference proteome</keyword>
<reference evidence="17" key="1">
    <citation type="submission" date="2020-11" db="EMBL/GenBank/DDBJ databases">
        <authorList>
            <person name="Tran Van P."/>
        </authorList>
    </citation>
    <scope>NUCLEOTIDE SEQUENCE</scope>
</reference>
<organism evidence="17">
    <name type="scientific">Notodromas monacha</name>
    <dbReference type="NCBI Taxonomy" id="399045"/>
    <lineage>
        <taxon>Eukaryota</taxon>
        <taxon>Metazoa</taxon>
        <taxon>Ecdysozoa</taxon>
        <taxon>Arthropoda</taxon>
        <taxon>Crustacea</taxon>
        <taxon>Oligostraca</taxon>
        <taxon>Ostracoda</taxon>
        <taxon>Podocopa</taxon>
        <taxon>Podocopida</taxon>
        <taxon>Cypridocopina</taxon>
        <taxon>Cypridoidea</taxon>
        <taxon>Cyprididae</taxon>
        <taxon>Notodromas</taxon>
    </lineage>
</organism>
<keyword evidence="11 13" id="KW-0206">Cytoskeleton</keyword>
<dbReference type="InterPro" id="IPR028596">
    <property type="entry name" value="KATNA1"/>
</dbReference>
<keyword evidence="8 14" id="KW-0863">Zinc-finger</keyword>
<dbReference type="Pfam" id="PF09336">
    <property type="entry name" value="Vps4_C"/>
    <property type="match status" value="1"/>
</dbReference>
<dbReference type="SUPFAM" id="SSF52540">
    <property type="entry name" value="P-loop containing nucleoside triphosphate hydrolases"/>
    <property type="match status" value="1"/>
</dbReference>
<dbReference type="GO" id="GO:0016887">
    <property type="term" value="F:ATP hydrolysis activity"/>
    <property type="evidence" value="ECO:0007669"/>
    <property type="project" value="InterPro"/>
</dbReference>
<evidence type="ECO:0000256" key="1">
    <source>
        <dbReference type="ARBA" id="ARBA00003580"/>
    </source>
</evidence>
<dbReference type="PANTHER" id="PTHR46465:SF2">
    <property type="entry name" value="LATERAL SIGNALING TARGET PROTEIN 2 HOMOLOG"/>
    <property type="match status" value="1"/>
</dbReference>
<dbReference type="SUPFAM" id="SSF57903">
    <property type="entry name" value="FYVE/PHD zinc finger"/>
    <property type="match status" value="1"/>
</dbReference>
<dbReference type="GO" id="GO:0008270">
    <property type="term" value="F:zinc ion binding"/>
    <property type="evidence" value="ECO:0007669"/>
    <property type="project" value="UniProtKB-KW"/>
</dbReference>
<dbReference type="GO" id="GO:0051301">
    <property type="term" value="P:cell division"/>
    <property type="evidence" value="ECO:0007669"/>
    <property type="project" value="UniProtKB-KW"/>
</dbReference>
<dbReference type="InterPro" id="IPR017455">
    <property type="entry name" value="Znf_FYVE-rel"/>
</dbReference>
<dbReference type="FunFam" id="3.40.50.300:FF:000159">
    <property type="entry name" value="Katanin p60 ATPase-containing subunit A1"/>
    <property type="match status" value="1"/>
</dbReference>
<keyword evidence="4 13" id="KW-0963">Cytoplasm</keyword>
<comment type="subunit">
    <text evidence="13">Can homooligomerize into hexameric rings, which may be promoted by interaction with microtubules. Interacts with KATNB1, which may serve as a targeting subunit.</text>
</comment>
<feature type="region of interest" description="Disordered" evidence="15">
    <location>
        <begin position="840"/>
        <end position="862"/>
    </location>
</feature>
<evidence type="ECO:0000256" key="3">
    <source>
        <dbReference type="ARBA" id="ARBA00008755"/>
    </source>
</evidence>
<dbReference type="GO" id="GO:0005813">
    <property type="term" value="C:centrosome"/>
    <property type="evidence" value="ECO:0007669"/>
    <property type="project" value="UniProtKB-SubCell"/>
</dbReference>
<dbReference type="GO" id="GO:0005874">
    <property type="term" value="C:microtubule"/>
    <property type="evidence" value="ECO:0007669"/>
    <property type="project" value="UniProtKB-KW"/>
</dbReference>
<feature type="compositionally biased region" description="Basic and acidic residues" evidence="15">
    <location>
        <begin position="903"/>
        <end position="918"/>
    </location>
</feature>
<comment type="activity regulation">
    <text evidence="13">ATPase activity is stimulated by microtubules, which promote homooligomerization. ATP-dependent microtubule severing is stimulated by interaction with KATNB1.</text>
</comment>
<protein>
    <recommendedName>
        <fullName evidence="13">Katanin p60 ATPase-containing subunit A1</fullName>
        <shortName evidence="13">Katanin p60 subunit A1</shortName>
        <ecNumber evidence="13">5.6.1.1</ecNumber>
    </recommendedName>
    <alternativeName>
        <fullName evidence="13">p60 katanin</fullName>
    </alternativeName>
</protein>
<dbReference type="Gene3D" id="1.10.8.60">
    <property type="match status" value="1"/>
</dbReference>
<dbReference type="CDD" id="cd15731">
    <property type="entry name" value="FYVE_LST2"/>
    <property type="match status" value="1"/>
</dbReference>
<keyword evidence="6" id="KW-0479">Metal-binding</keyword>
<evidence type="ECO:0000256" key="8">
    <source>
        <dbReference type="ARBA" id="ARBA00022771"/>
    </source>
</evidence>
<accession>A0A7R9BIE9</accession>
<dbReference type="InterPro" id="IPR003960">
    <property type="entry name" value="ATPase_AAA_CS"/>
</dbReference>
<keyword evidence="9" id="KW-0862">Zinc</keyword>
<keyword evidence="10 13" id="KW-0067">ATP-binding</keyword>
<dbReference type="Gene3D" id="1.20.58.80">
    <property type="entry name" value="Phosphotransferase system, lactose/cellobiose-type IIA subunit"/>
    <property type="match status" value="1"/>
</dbReference>
<comment type="similarity">
    <text evidence="13">Belongs to the AAA ATPase family. Katanin p60 subunit A1 subfamily.</text>
</comment>
<evidence type="ECO:0000256" key="6">
    <source>
        <dbReference type="ARBA" id="ARBA00022723"/>
    </source>
</evidence>
<evidence type="ECO:0000256" key="9">
    <source>
        <dbReference type="ARBA" id="ARBA00022833"/>
    </source>
</evidence>
<dbReference type="InterPro" id="IPR048611">
    <property type="entry name" value="KATNA1_MIT"/>
</dbReference>
<evidence type="ECO:0000256" key="10">
    <source>
        <dbReference type="ARBA" id="ARBA00022840"/>
    </source>
</evidence>